<dbReference type="PROSITE" id="PS50022">
    <property type="entry name" value="FA58C_3"/>
    <property type="match status" value="1"/>
</dbReference>
<evidence type="ECO:0000313" key="4">
    <source>
        <dbReference type="Proteomes" id="UP000006329"/>
    </source>
</evidence>
<accession>A0A0E2BVF3</accession>
<dbReference type="Gene3D" id="2.60.120.260">
    <property type="entry name" value="Galactose-binding domain-like"/>
    <property type="match status" value="1"/>
</dbReference>
<reference evidence="3" key="1">
    <citation type="submission" date="2012-10" db="EMBL/GenBank/DDBJ databases">
        <authorList>
            <person name="Harkins D.M."/>
            <person name="Durkin A.S."/>
            <person name="Brinkac L.M."/>
            <person name="Haft D.H."/>
            <person name="Selengut J.D."/>
            <person name="Sanka R."/>
            <person name="DePew J."/>
            <person name="Purushe J."/>
            <person name="Matthias M.A."/>
            <person name="Vinetz J.M."/>
            <person name="Sutton G.G."/>
            <person name="Nierman W.C."/>
            <person name="Fouts D.E."/>
        </authorList>
    </citation>
    <scope>NUCLEOTIDE SEQUENCE [LARGE SCALE GENOMIC DNA]</scope>
    <source>
        <strain evidence="3">MOR084</strain>
    </source>
</reference>
<protein>
    <submittedName>
        <fullName evidence="3">F5/8 type C domain protein</fullName>
    </submittedName>
</protein>
<evidence type="ECO:0000259" key="2">
    <source>
        <dbReference type="PROSITE" id="PS50022"/>
    </source>
</evidence>
<evidence type="ECO:0000256" key="1">
    <source>
        <dbReference type="SAM" id="MobiDB-lite"/>
    </source>
</evidence>
<proteinExistence type="predicted"/>
<dbReference type="InterPro" id="IPR008979">
    <property type="entry name" value="Galactose-bd-like_sf"/>
</dbReference>
<comment type="caution">
    <text evidence="3">The sequence shown here is derived from an EMBL/GenBank/DDBJ whole genome shotgun (WGS) entry which is preliminary data.</text>
</comment>
<dbReference type="EMBL" id="AHON02000013">
    <property type="protein sequence ID" value="EKO35538.1"/>
    <property type="molecule type" value="Genomic_DNA"/>
</dbReference>
<keyword evidence="4" id="KW-1185">Reference proteome</keyword>
<feature type="region of interest" description="Disordered" evidence="1">
    <location>
        <begin position="542"/>
        <end position="568"/>
    </location>
</feature>
<gene>
    <name evidence="3" type="ORF">LEP1GSC179_0941</name>
</gene>
<dbReference type="RefSeq" id="WP_004484318.1">
    <property type="nucleotide sequence ID" value="NZ_AHON02000013.1"/>
</dbReference>
<evidence type="ECO:0000313" key="3">
    <source>
        <dbReference type="EMBL" id="EKO35538.1"/>
    </source>
</evidence>
<name>A0A0E2BVF3_9LEPT</name>
<dbReference type="Proteomes" id="UP000006329">
    <property type="component" value="Unassembled WGS sequence"/>
</dbReference>
<organism evidence="3 4">
    <name type="scientific">Leptospira santarosai str. MOR084</name>
    <dbReference type="NCBI Taxonomy" id="1049984"/>
    <lineage>
        <taxon>Bacteria</taxon>
        <taxon>Pseudomonadati</taxon>
        <taxon>Spirochaetota</taxon>
        <taxon>Spirochaetia</taxon>
        <taxon>Leptospirales</taxon>
        <taxon>Leptospiraceae</taxon>
        <taxon>Leptospira</taxon>
    </lineage>
</organism>
<dbReference type="AlphaFoldDB" id="A0A0E2BVF3"/>
<sequence>MNSESIRISHPDLIKIREVKSSGTCDLKEGKLLRYFETKSSPGISVLILEFEDISNLNQIRLHSNSQEIAFFPDTFRFDISMDGIVWEPILQETGFKHLNQKTGQWNFSLVQAKFLKLVSQVSEKDNSGKYKISLGQLEVGISGIVKIQVSSEQDRFWVKENLIDQRPDYGWSSKEVSKPGEEFFLIDLGSISRVNELRLLTPKLDPTFFPESFIIYYSEDDLSWNQLLEENQFLSEPGVWYQWRFLPTNVRYLKLVVRQKEKKGQESYQSKIVEVELYATPHLSDLTNKPTAEPLPYATVLRSGLVRLAVDGENSEGVAVQSNDRRLRDASTEYKGIVELAADGEDKEGVVIQGNDKRLKHATELTHGLIRLASNGENRAERAVQGNDDRLRAATISSLGIVELAENGETKEGVVVQGNDDRLKIATSKKYGLVILSEPGGSEPGRVVTADDPRIKKANTEFPGIVRFARNGEDSSEAAVQGNDKRLKIATTETCGIVQLAQSGESKEGLAVQGNDERLRKATTSYPGIVEIAALGTKASGKVVSADDPRLSDKRDPKPHTHDYASLNHDFSSHTGFLKVKGVTEAAYANISPPPENHSPIYGKNESEKGAGIIGAARNTGLIGYGEKFGVRGDSSSDDKDGAGIVGLAKRGFGGVFHSRSGVALLATGKGIPAFGEVGSGKAFLAEGESEFSGTVRISTGKNSDCIARVFSVNPADVISEGDILVMGEDGRLQKAKTNNATHTIGVAVKSAALLLGDHIPASGGKDHWLVAVSGVVTVNADASSYPIQPGSLLVTGLTGGHAVRISAESLRPGTLFGKALTPLRSGRGQIQVLLCFQ</sequence>
<dbReference type="InterPro" id="IPR000421">
    <property type="entry name" value="FA58C"/>
</dbReference>
<dbReference type="SUPFAM" id="SSF49785">
    <property type="entry name" value="Galactose-binding domain-like"/>
    <property type="match status" value="1"/>
</dbReference>
<feature type="domain" description="F5/8 type C" evidence="2">
    <location>
        <begin position="130"/>
        <end position="281"/>
    </location>
</feature>
<feature type="compositionally biased region" description="Basic and acidic residues" evidence="1">
    <location>
        <begin position="546"/>
        <end position="564"/>
    </location>
</feature>
<dbReference type="Pfam" id="PF00754">
    <property type="entry name" value="F5_F8_type_C"/>
    <property type="match status" value="1"/>
</dbReference>